<dbReference type="InterPro" id="IPR002347">
    <property type="entry name" value="SDR_fam"/>
</dbReference>
<dbReference type="AlphaFoldDB" id="A0A931AMW3"/>
<dbReference type="InterPro" id="IPR057326">
    <property type="entry name" value="KR_dom"/>
</dbReference>
<dbReference type="PRINTS" id="PR00081">
    <property type="entry name" value="GDHRDH"/>
</dbReference>
<name>A0A931AMW3_9ACTN</name>
<reference evidence="5" key="1">
    <citation type="submission" date="2020-11" db="EMBL/GenBank/DDBJ databases">
        <title>Whole-genome analyses of Nonomuraea sp. K274.</title>
        <authorList>
            <person name="Veyisoglu A."/>
        </authorList>
    </citation>
    <scope>NUCLEOTIDE SEQUENCE</scope>
    <source>
        <strain evidence="5">K274</strain>
    </source>
</reference>
<dbReference type="EMBL" id="JADOGI010000259">
    <property type="protein sequence ID" value="MBF8193150.1"/>
    <property type="molecule type" value="Genomic_DNA"/>
</dbReference>
<evidence type="ECO:0000259" key="4">
    <source>
        <dbReference type="SMART" id="SM00822"/>
    </source>
</evidence>
<dbReference type="InterPro" id="IPR036291">
    <property type="entry name" value="NAD(P)-bd_dom_sf"/>
</dbReference>
<dbReference type="Proteomes" id="UP000605361">
    <property type="component" value="Unassembled WGS sequence"/>
</dbReference>
<dbReference type="Gene3D" id="3.40.50.720">
    <property type="entry name" value="NAD(P)-binding Rossmann-like Domain"/>
    <property type="match status" value="1"/>
</dbReference>
<gene>
    <name evidence="5" type="ORF">ITP53_47280</name>
</gene>
<evidence type="ECO:0000313" key="5">
    <source>
        <dbReference type="EMBL" id="MBF8193150.1"/>
    </source>
</evidence>
<dbReference type="PROSITE" id="PS00061">
    <property type="entry name" value="ADH_SHORT"/>
    <property type="match status" value="1"/>
</dbReference>
<organism evidence="5 6">
    <name type="scientific">Nonomuraea cypriaca</name>
    <dbReference type="NCBI Taxonomy" id="1187855"/>
    <lineage>
        <taxon>Bacteria</taxon>
        <taxon>Bacillati</taxon>
        <taxon>Actinomycetota</taxon>
        <taxon>Actinomycetes</taxon>
        <taxon>Streptosporangiales</taxon>
        <taxon>Streptosporangiaceae</taxon>
        <taxon>Nonomuraea</taxon>
    </lineage>
</organism>
<comment type="similarity">
    <text evidence="1">Belongs to the short-chain dehydrogenases/reductases (SDR) family.</text>
</comment>
<dbReference type="PANTHER" id="PTHR44196">
    <property type="entry name" value="DEHYDROGENASE/REDUCTASE SDR FAMILY MEMBER 7B"/>
    <property type="match status" value="1"/>
</dbReference>
<sequence length="339" mass="36383">MASLRGRVVVVTGASGGVGRAVARELGHRGALVALIARGATGLGAAAVDVGAAGGSGQVFEADVADYDQVQHAAERIEAEVGPISVWINVAFSSVFAKFDDISPDEFSRTTAVTYLGYVWGTKTALDFMRPRNAGVIVQAGSALSQRGIPLQSAYCGAKHAIKGFTESVRTELLADRSPIHITLVQLPALNTPQFEWVLSKLRRHPQPVPPIYQPEVAARAIVYAAEHPERKEYWVGVSTAATLLAQRLAPALVDRYLARTGMRAQQTDEKPPTGVSNLWEPADESEDYGARGTFDRRSHSHSPQLWLSQHRRPILLTLAGTTAAAAAVTITAARHLNR</sequence>
<dbReference type="RefSeq" id="WP_195902025.1">
    <property type="nucleotide sequence ID" value="NZ_JADOGI010000259.1"/>
</dbReference>
<dbReference type="NCBIfam" id="NF005495">
    <property type="entry name" value="PRK07109.1"/>
    <property type="match status" value="1"/>
</dbReference>
<feature type="region of interest" description="Disordered" evidence="3">
    <location>
        <begin position="264"/>
        <end position="305"/>
    </location>
</feature>
<dbReference type="Pfam" id="PF00106">
    <property type="entry name" value="adh_short"/>
    <property type="match status" value="1"/>
</dbReference>
<dbReference type="PANTHER" id="PTHR44196:SF1">
    <property type="entry name" value="DEHYDROGENASE_REDUCTASE SDR FAMILY MEMBER 7B"/>
    <property type="match status" value="1"/>
</dbReference>
<keyword evidence="2" id="KW-0560">Oxidoreductase</keyword>
<accession>A0A931AMW3</accession>
<dbReference type="InterPro" id="IPR020904">
    <property type="entry name" value="Sc_DH/Rdtase_CS"/>
</dbReference>
<proteinExistence type="inferred from homology"/>
<dbReference type="GO" id="GO:0016491">
    <property type="term" value="F:oxidoreductase activity"/>
    <property type="evidence" value="ECO:0007669"/>
    <property type="project" value="UniProtKB-KW"/>
</dbReference>
<comment type="caution">
    <text evidence="5">The sequence shown here is derived from an EMBL/GenBank/DDBJ whole genome shotgun (WGS) entry which is preliminary data.</text>
</comment>
<evidence type="ECO:0000256" key="1">
    <source>
        <dbReference type="ARBA" id="ARBA00006484"/>
    </source>
</evidence>
<evidence type="ECO:0000256" key="3">
    <source>
        <dbReference type="SAM" id="MobiDB-lite"/>
    </source>
</evidence>
<feature type="domain" description="Ketoreductase" evidence="4">
    <location>
        <begin position="7"/>
        <end position="193"/>
    </location>
</feature>
<evidence type="ECO:0000313" key="6">
    <source>
        <dbReference type="Proteomes" id="UP000605361"/>
    </source>
</evidence>
<evidence type="ECO:0000256" key="2">
    <source>
        <dbReference type="ARBA" id="ARBA00023002"/>
    </source>
</evidence>
<dbReference type="SMART" id="SM00822">
    <property type="entry name" value="PKS_KR"/>
    <property type="match status" value="1"/>
</dbReference>
<dbReference type="SUPFAM" id="SSF51735">
    <property type="entry name" value="NAD(P)-binding Rossmann-fold domains"/>
    <property type="match status" value="1"/>
</dbReference>
<keyword evidence="6" id="KW-1185">Reference proteome</keyword>
<protein>
    <submittedName>
        <fullName evidence="5">SDR family oxidoreductase</fullName>
    </submittedName>
</protein>
<dbReference type="GO" id="GO:0016020">
    <property type="term" value="C:membrane"/>
    <property type="evidence" value="ECO:0007669"/>
    <property type="project" value="TreeGrafter"/>
</dbReference>